<evidence type="ECO:0000256" key="1">
    <source>
        <dbReference type="PROSITE-ProRule" id="PRU00339"/>
    </source>
</evidence>
<dbReference type="SUPFAM" id="SSF81901">
    <property type="entry name" value="HCP-like"/>
    <property type="match status" value="1"/>
</dbReference>
<dbReference type="SMART" id="SM00028">
    <property type="entry name" value="TPR"/>
    <property type="match status" value="5"/>
</dbReference>
<gene>
    <name evidence="3" type="ORF">CMC5_076550</name>
</gene>
<dbReference type="Gene3D" id="1.25.40.10">
    <property type="entry name" value="Tetratricopeptide repeat domain"/>
    <property type="match status" value="3"/>
</dbReference>
<evidence type="ECO:0008006" key="5">
    <source>
        <dbReference type="Google" id="ProtNLM"/>
    </source>
</evidence>
<proteinExistence type="predicted"/>
<evidence type="ECO:0000256" key="2">
    <source>
        <dbReference type="SAM" id="MobiDB-lite"/>
    </source>
</evidence>
<evidence type="ECO:0000313" key="3">
    <source>
        <dbReference type="EMBL" id="AKT43423.1"/>
    </source>
</evidence>
<keyword evidence="1" id="KW-0802">TPR repeat</keyword>
<dbReference type="AlphaFoldDB" id="A0A0K1ES24"/>
<reference evidence="3 4" key="1">
    <citation type="submission" date="2015-07" db="EMBL/GenBank/DDBJ databases">
        <title>Genome analysis of myxobacterium Chondromyces crocatus Cm c5 reveals a high potential for natural compound synthesis and the genetic basis for the loss of fruiting body formation.</title>
        <authorList>
            <person name="Zaburannyi N."/>
            <person name="Bunk B."/>
            <person name="Maier J."/>
            <person name="Overmann J."/>
            <person name="Mueller R."/>
        </authorList>
    </citation>
    <scope>NUCLEOTIDE SEQUENCE [LARGE SCALE GENOMIC DNA]</scope>
    <source>
        <strain evidence="3 4">Cm c5</strain>
    </source>
</reference>
<dbReference type="GO" id="GO:0051301">
    <property type="term" value="P:cell division"/>
    <property type="evidence" value="ECO:0007669"/>
    <property type="project" value="TreeGrafter"/>
</dbReference>
<dbReference type="PANTHER" id="PTHR12558:SF13">
    <property type="entry name" value="CELL DIVISION CYCLE PROTEIN 27 HOMOLOG"/>
    <property type="match status" value="1"/>
</dbReference>
<dbReference type="OrthoDB" id="263673at2"/>
<accession>A0A0K1ES24</accession>
<dbReference type="STRING" id="52.CMC5_076550"/>
<feature type="repeat" description="TPR" evidence="1">
    <location>
        <begin position="416"/>
        <end position="449"/>
    </location>
</feature>
<dbReference type="RefSeq" id="WP_082363150.1">
    <property type="nucleotide sequence ID" value="NZ_CP012159.1"/>
</dbReference>
<dbReference type="PANTHER" id="PTHR12558">
    <property type="entry name" value="CELL DIVISION CYCLE 16,23,27"/>
    <property type="match status" value="1"/>
</dbReference>
<dbReference type="EMBL" id="CP012159">
    <property type="protein sequence ID" value="AKT43423.1"/>
    <property type="molecule type" value="Genomic_DNA"/>
</dbReference>
<feature type="repeat" description="TPR" evidence="1">
    <location>
        <begin position="167"/>
        <end position="200"/>
    </location>
</feature>
<dbReference type="Pfam" id="PF14559">
    <property type="entry name" value="TPR_19"/>
    <property type="match status" value="2"/>
</dbReference>
<dbReference type="Proteomes" id="UP000067626">
    <property type="component" value="Chromosome"/>
</dbReference>
<evidence type="ECO:0000313" key="4">
    <source>
        <dbReference type="Proteomes" id="UP000067626"/>
    </source>
</evidence>
<dbReference type="InterPro" id="IPR011990">
    <property type="entry name" value="TPR-like_helical_dom_sf"/>
</dbReference>
<keyword evidence="4" id="KW-1185">Reference proteome</keyword>
<dbReference type="InterPro" id="IPR019734">
    <property type="entry name" value="TPR_rpt"/>
</dbReference>
<organism evidence="3 4">
    <name type="scientific">Chondromyces crocatus</name>
    <dbReference type="NCBI Taxonomy" id="52"/>
    <lineage>
        <taxon>Bacteria</taxon>
        <taxon>Pseudomonadati</taxon>
        <taxon>Myxococcota</taxon>
        <taxon>Polyangia</taxon>
        <taxon>Polyangiales</taxon>
        <taxon>Polyangiaceae</taxon>
        <taxon>Chondromyces</taxon>
    </lineage>
</organism>
<dbReference type="SUPFAM" id="SSF48452">
    <property type="entry name" value="TPR-like"/>
    <property type="match status" value="1"/>
</dbReference>
<dbReference type="KEGG" id="ccro:CMC5_076550"/>
<feature type="compositionally biased region" description="Low complexity" evidence="2">
    <location>
        <begin position="34"/>
        <end position="56"/>
    </location>
</feature>
<name>A0A0K1ES24_CHOCO</name>
<sequence>MAARRALPPFPLVVALAVAPLACDRDRPAVSSNLPTSSASVPPSTPLTAASATAPPALEPRRLALQDPAGATPADRDLRALVQRATRTDFDPDAWVLLGHAWVRKARRASDLRLYRNADAAAALALERDPRHRPALGLRALILLQQRRFTDARDLAEQLLATDPDDALALDTLSDTLLELGRFDDAVRAAQRRVDLKPDLGAYARVAHLRWLRGDIVGAKQIFRLAMNAYDPAEPEPYAWVLVQAAMLFWHEGDLEGADRGFDRALDASSDYPPALLGKARVALAQRDTSRAISLLDRAVARSATPEALFLLADAHHLAGPFKAPSAPATPDAAARAQTAAIDAARQSDPRALALFLADRDPAEALHLIEAERAHRGGSGDLYTEDAYAWILHRAGRLPEARAASDRARTLGTRDARLLYHAGAIHLAAGEHADASRLLQAALRQNPHFDPAGAADAARLLAQARSPDASAP</sequence>
<feature type="region of interest" description="Disordered" evidence="2">
    <location>
        <begin position="29"/>
        <end position="56"/>
    </location>
</feature>
<dbReference type="PROSITE" id="PS50005">
    <property type="entry name" value="TPR"/>
    <property type="match status" value="2"/>
</dbReference>
<protein>
    <recommendedName>
        <fullName evidence="5">Tetratricopeptide repeat protein</fullName>
    </recommendedName>
</protein>